<comment type="caution">
    <text evidence="2">The sequence shown here is derived from an EMBL/GenBank/DDBJ whole genome shotgun (WGS) entry which is preliminary data.</text>
</comment>
<name>A0A9N9K6U4_9GLOM</name>
<feature type="non-terminal residue" evidence="2">
    <location>
        <position position="86"/>
    </location>
</feature>
<gene>
    <name evidence="2" type="ORF">RFULGI_LOCUS18838</name>
</gene>
<protein>
    <submittedName>
        <fullName evidence="2">12184_t:CDS:1</fullName>
    </submittedName>
</protein>
<evidence type="ECO:0000313" key="3">
    <source>
        <dbReference type="Proteomes" id="UP000789396"/>
    </source>
</evidence>
<organism evidence="2 3">
    <name type="scientific">Racocetra fulgida</name>
    <dbReference type="NCBI Taxonomy" id="60492"/>
    <lineage>
        <taxon>Eukaryota</taxon>
        <taxon>Fungi</taxon>
        <taxon>Fungi incertae sedis</taxon>
        <taxon>Mucoromycota</taxon>
        <taxon>Glomeromycotina</taxon>
        <taxon>Glomeromycetes</taxon>
        <taxon>Diversisporales</taxon>
        <taxon>Gigasporaceae</taxon>
        <taxon>Racocetra</taxon>
    </lineage>
</organism>
<feature type="non-terminal residue" evidence="2">
    <location>
        <position position="1"/>
    </location>
</feature>
<dbReference type="EMBL" id="CAJVPZ010085983">
    <property type="protein sequence ID" value="CAG8811819.1"/>
    <property type="molecule type" value="Genomic_DNA"/>
</dbReference>
<keyword evidence="3" id="KW-1185">Reference proteome</keyword>
<dbReference type="AlphaFoldDB" id="A0A9N9K6U4"/>
<evidence type="ECO:0000313" key="2">
    <source>
        <dbReference type="EMBL" id="CAG8811819.1"/>
    </source>
</evidence>
<proteinExistence type="predicted"/>
<feature type="compositionally biased region" description="Polar residues" evidence="1">
    <location>
        <begin position="60"/>
        <end position="70"/>
    </location>
</feature>
<sequence>KDSCHLTLYDIQESTFKLRHSSTIDRNSPESFDPHPNLTDGFPASIAVGGCSTPMTEKNSMLSASATSSNKTDEEFDTPVLWKSRK</sequence>
<dbReference type="Proteomes" id="UP000789396">
    <property type="component" value="Unassembled WGS sequence"/>
</dbReference>
<accession>A0A9N9K6U4</accession>
<feature type="region of interest" description="Disordered" evidence="1">
    <location>
        <begin position="60"/>
        <end position="86"/>
    </location>
</feature>
<reference evidence="2" key="1">
    <citation type="submission" date="2021-06" db="EMBL/GenBank/DDBJ databases">
        <authorList>
            <person name="Kallberg Y."/>
            <person name="Tangrot J."/>
            <person name="Rosling A."/>
        </authorList>
    </citation>
    <scope>NUCLEOTIDE SEQUENCE</scope>
    <source>
        <strain evidence="2">IN212</strain>
    </source>
</reference>
<feature type="region of interest" description="Disordered" evidence="1">
    <location>
        <begin position="20"/>
        <end position="39"/>
    </location>
</feature>
<evidence type="ECO:0000256" key="1">
    <source>
        <dbReference type="SAM" id="MobiDB-lite"/>
    </source>
</evidence>
<dbReference type="OrthoDB" id="341486at2759"/>